<dbReference type="GeneID" id="65129235"/>
<evidence type="ECO:0000313" key="2">
    <source>
        <dbReference type="Proteomes" id="UP000593979"/>
    </source>
</evidence>
<dbReference type="RefSeq" id="YP_010110912.1">
    <property type="nucleotide sequence ID" value="NC_055876.1"/>
</dbReference>
<organism evidence="1 2">
    <name type="scientific">uncultured phage cr11_1</name>
    <dbReference type="NCBI Taxonomy" id="2772067"/>
    <lineage>
        <taxon>Viruses</taxon>
        <taxon>Duplodnaviria</taxon>
        <taxon>Heunggongvirae</taxon>
        <taxon>Uroviricota</taxon>
        <taxon>Caudoviricetes</taxon>
        <taxon>Crassvirales</taxon>
        <taxon>Intestiviridae</taxon>
        <taxon>Crudevirinae</taxon>
        <taxon>Delmidovirus</taxon>
        <taxon>Delmidovirus splanchnicus</taxon>
    </lineage>
</organism>
<sequence>MINFTNNKKLNIKINILLAAFLEDEFYNIEVCLNEINKSLQENIGIWTYVHKTDDGYYHPVIYIKYNDKRTVIHFHEIKFDNRFNCFKAGLKVILAYICYLTSDDKNSTYNIVEHDSYYVKAINEIIDICEAFGLDLKANYNKYHATIDCYFPDLIESILI</sequence>
<protein>
    <submittedName>
        <fullName evidence="1">Uncharacterized protein</fullName>
    </submittedName>
</protein>
<name>A0A7M1RXA9_9CAUD</name>
<dbReference type="KEGG" id="vg:65129235"/>
<dbReference type="Proteomes" id="UP000593979">
    <property type="component" value="Segment"/>
</dbReference>
<proteinExistence type="predicted"/>
<dbReference type="EMBL" id="MT774383">
    <property type="protein sequence ID" value="QOR58754.1"/>
    <property type="molecule type" value="Genomic_DNA"/>
</dbReference>
<reference evidence="1 2" key="1">
    <citation type="submission" date="2020-07" db="EMBL/GenBank/DDBJ databases">
        <title>Taxonomic proposal: Crassvirales, a new order of highly abundant and diverse bacterial viruses.</title>
        <authorList>
            <person name="Shkoporov A.N."/>
            <person name="Stockdale S.R."/>
            <person name="Guerin E."/>
            <person name="Ross R.P."/>
            <person name="Hill C."/>
        </authorList>
    </citation>
    <scope>NUCLEOTIDE SEQUENCE [LARGE SCALE GENOMIC DNA]</scope>
</reference>
<accession>A0A7M1RXA9</accession>
<evidence type="ECO:0000313" key="1">
    <source>
        <dbReference type="EMBL" id="QOR58754.1"/>
    </source>
</evidence>
<keyword evidence="2" id="KW-1185">Reference proteome</keyword>